<dbReference type="OrthoDB" id="1838890at2759"/>
<keyword evidence="2" id="KW-1185">Reference proteome</keyword>
<comment type="caution">
    <text evidence="1">The sequence shown here is derived from an EMBL/GenBank/DDBJ whole genome shotgun (WGS) entry which is preliminary data.</text>
</comment>
<dbReference type="Proteomes" id="UP000585474">
    <property type="component" value="Unassembled WGS sequence"/>
</dbReference>
<accession>A0A7J0DTT5</accession>
<dbReference type="AlphaFoldDB" id="A0A7J0DTT5"/>
<sequence length="209" mass="24872">MTAFEYNFEVPQSNCEWDCYKPSTYSPLSPWFEESIYNEPCPICFSHSHLVTECYRAHEFLEFIQKYVYATQGCMNSSSDNSYLYTHNNEWEPYANSSWTQEPWVDDANTSYRPSHYIASPEQSDQHDYLSLLQENPNFEDSMWQKLANLEIQMDRLVMWQKLADLEIQLERLEHNGQEEHESLTQGKQELVWEEDTHYEKDNGEVCEA</sequence>
<reference evidence="2" key="1">
    <citation type="submission" date="2019-07" db="EMBL/GenBank/DDBJ databases">
        <title>De Novo Assembly of kiwifruit Actinidia rufa.</title>
        <authorList>
            <person name="Sugita-Konishi S."/>
            <person name="Sato K."/>
            <person name="Mori E."/>
            <person name="Abe Y."/>
            <person name="Kisaki G."/>
            <person name="Hamano K."/>
            <person name="Suezawa K."/>
            <person name="Otani M."/>
            <person name="Fukuda T."/>
            <person name="Manabe T."/>
            <person name="Gomi K."/>
            <person name="Tabuchi M."/>
            <person name="Akimitsu K."/>
            <person name="Kataoka I."/>
        </authorList>
    </citation>
    <scope>NUCLEOTIDE SEQUENCE [LARGE SCALE GENOMIC DNA]</scope>
    <source>
        <strain evidence="2">cv. Fuchu</strain>
    </source>
</reference>
<protein>
    <submittedName>
        <fullName evidence="1">Uncharacterized protein</fullName>
    </submittedName>
</protein>
<name>A0A7J0DTT5_9ERIC</name>
<dbReference type="EMBL" id="BJWL01000392">
    <property type="protein sequence ID" value="GFS42092.1"/>
    <property type="molecule type" value="Genomic_DNA"/>
</dbReference>
<gene>
    <name evidence="1" type="ORF">Acr_00g0078060</name>
</gene>
<evidence type="ECO:0000313" key="1">
    <source>
        <dbReference type="EMBL" id="GFS42092.1"/>
    </source>
</evidence>
<organism evidence="1 2">
    <name type="scientific">Actinidia rufa</name>
    <dbReference type="NCBI Taxonomy" id="165716"/>
    <lineage>
        <taxon>Eukaryota</taxon>
        <taxon>Viridiplantae</taxon>
        <taxon>Streptophyta</taxon>
        <taxon>Embryophyta</taxon>
        <taxon>Tracheophyta</taxon>
        <taxon>Spermatophyta</taxon>
        <taxon>Magnoliopsida</taxon>
        <taxon>eudicotyledons</taxon>
        <taxon>Gunneridae</taxon>
        <taxon>Pentapetalae</taxon>
        <taxon>asterids</taxon>
        <taxon>Ericales</taxon>
        <taxon>Actinidiaceae</taxon>
        <taxon>Actinidia</taxon>
    </lineage>
</organism>
<evidence type="ECO:0000313" key="2">
    <source>
        <dbReference type="Proteomes" id="UP000585474"/>
    </source>
</evidence>
<proteinExistence type="predicted"/>